<evidence type="ECO:0000313" key="2">
    <source>
        <dbReference type="EMBL" id="EFL35502.1"/>
    </source>
</evidence>
<dbReference type="eggNOG" id="ENOG5030FPK">
    <property type="taxonomic scope" value="Bacteria"/>
</dbReference>
<gene>
    <name evidence="2" type="ORF">SSQG_06020</name>
</gene>
<dbReference type="EMBL" id="GG657757">
    <property type="protein sequence ID" value="EFL35502.1"/>
    <property type="molecule type" value="Genomic_DNA"/>
</dbReference>
<protein>
    <submittedName>
        <fullName evidence="2">Predicted protein</fullName>
    </submittedName>
</protein>
<dbReference type="OrthoDB" id="4290940at2"/>
<dbReference type="Proteomes" id="UP000004184">
    <property type="component" value="Unassembled WGS sequence"/>
</dbReference>
<dbReference type="RefSeq" id="WP_003993630.1">
    <property type="nucleotide sequence ID" value="NZ_GG657757.1"/>
</dbReference>
<organism evidence="2 3">
    <name type="scientific">Streptomyces viridochromogenes (strain DSM 40736 / JCM 4977 / BCRC 1201 / Tue 494)</name>
    <dbReference type="NCBI Taxonomy" id="591159"/>
    <lineage>
        <taxon>Bacteria</taxon>
        <taxon>Bacillati</taxon>
        <taxon>Actinomycetota</taxon>
        <taxon>Actinomycetes</taxon>
        <taxon>Kitasatosporales</taxon>
        <taxon>Streptomycetaceae</taxon>
        <taxon>Streptomyces</taxon>
    </lineage>
</organism>
<dbReference type="HOGENOM" id="CLU_2221827_0_0_11"/>
<proteinExistence type="predicted"/>
<accession>D9X0B8</accession>
<feature type="region of interest" description="Disordered" evidence="1">
    <location>
        <begin position="85"/>
        <end position="106"/>
    </location>
</feature>
<keyword evidence="3" id="KW-1185">Reference proteome</keyword>
<feature type="region of interest" description="Disordered" evidence="1">
    <location>
        <begin position="1"/>
        <end position="39"/>
    </location>
</feature>
<name>D9X0B8_STRVT</name>
<dbReference type="AlphaFoldDB" id="D9X0B8"/>
<reference evidence="3" key="1">
    <citation type="submission" date="2009-02" db="EMBL/GenBank/DDBJ databases">
        <title>Annotation of Streptomyces viridochromogenes strain DSM 40736.</title>
        <authorList>
            <consortium name="The Broad Institute Genome Sequencing Platform"/>
            <consortium name="Broad Institute Microbial Sequencing Center"/>
            <person name="Fischbach M."/>
            <person name="Godfrey P."/>
            <person name="Ward D."/>
            <person name="Young S."/>
            <person name="Zeng Q."/>
            <person name="Koehrsen M."/>
            <person name="Alvarado L."/>
            <person name="Berlin A.M."/>
            <person name="Bochicchio J."/>
            <person name="Borenstein D."/>
            <person name="Chapman S.B."/>
            <person name="Chen Z."/>
            <person name="Engels R."/>
            <person name="Freedman E."/>
            <person name="Gellesch M."/>
            <person name="Goldberg J."/>
            <person name="Griggs A."/>
            <person name="Gujja S."/>
            <person name="Heilman E.R."/>
            <person name="Heiman D.I."/>
            <person name="Hepburn T.A."/>
            <person name="Howarth C."/>
            <person name="Jen D."/>
            <person name="Larson L."/>
            <person name="Lewis B."/>
            <person name="Mehta T."/>
            <person name="Park D."/>
            <person name="Pearson M."/>
            <person name="Richards J."/>
            <person name="Roberts A."/>
            <person name="Saif S."/>
            <person name="Shea T.D."/>
            <person name="Shenoy N."/>
            <person name="Sisk P."/>
            <person name="Stolte C."/>
            <person name="Sykes S.N."/>
            <person name="Thomson T."/>
            <person name="Walk T."/>
            <person name="White J."/>
            <person name="Yandava C."/>
            <person name="Straight P."/>
            <person name="Clardy J."/>
            <person name="Hung D."/>
            <person name="Kolter R."/>
            <person name="Mekalanos J."/>
            <person name="Walker S."/>
            <person name="Walsh C.T."/>
            <person name="Wieland-Brown L.C."/>
            <person name="Haas B."/>
            <person name="Nusbaum C."/>
            <person name="Birren B."/>
        </authorList>
    </citation>
    <scope>NUCLEOTIDE SEQUENCE [LARGE SCALE GENOMIC DNA]</scope>
    <source>
        <strain evidence="3">DSM 40736 / JCM 4977 / BCRC 1201 / Tue 494</strain>
    </source>
</reference>
<evidence type="ECO:0000313" key="3">
    <source>
        <dbReference type="Proteomes" id="UP000004184"/>
    </source>
</evidence>
<sequence length="106" mass="12180">MSSDPWRTTTKTDPRRKQIKKRLREIKRDPASARPGEAQRLAAEYRRLLSADRTPAAPADPDEAALATWPRELRARRQRSAFSRVLDRSALHDPGSWGALNDLRHR</sequence>
<evidence type="ECO:0000256" key="1">
    <source>
        <dbReference type="SAM" id="MobiDB-lite"/>
    </source>
</evidence>